<evidence type="ECO:0000256" key="2">
    <source>
        <dbReference type="ARBA" id="ARBA00010617"/>
    </source>
</evidence>
<dbReference type="PRINTS" id="PR00463">
    <property type="entry name" value="EP450I"/>
</dbReference>
<evidence type="ECO:0000256" key="10">
    <source>
        <dbReference type="SAM" id="Phobius"/>
    </source>
</evidence>
<keyword evidence="10" id="KW-0812">Transmembrane</keyword>
<dbReference type="Proteomes" id="UP001175228">
    <property type="component" value="Unassembled WGS sequence"/>
</dbReference>
<evidence type="ECO:0000256" key="1">
    <source>
        <dbReference type="ARBA" id="ARBA00001971"/>
    </source>
</evidence>
<feature type="binding site" description="axial binding residue" evidence="8">
    <location>
        <position position="536"/>
    </location>
    <ligand>
        <name>heme</name>
        <dbReference type="ChEBI" id="CHEBI:30413"/>
    </ligand>
    <ligandPart>
        <name>Fe</name>
        <dbReference type="ChEBI" id="CHEBI:18248"/>
    </ligandPart>
</feature>
<dbReference type="PANTHER" id="PTHR24287">
    <property type="entry name" value="P450, PUTATIVE (EUROFUNG)-RELATED"/>
    <property type="match status" value="1"/>
</dbReference>
<evidence type="ECO:0000256" key="5">
    <source>
        <dbReference type="ARBA" id="ARBA00023002"/>
    </source>
</evidence>
<name>A0AA39NXE0_9AGAR</name>
<keyword evidence="6 8" id="KW-0408">Iron</keyword>
<feature type="transmembrane region" description="Helical" evidence="10">
    <location>
        <begin position="7"/>
        <end position="27"/>
    </location>
</feature>
<evidence type="ECO:0000256" key="6">
    <source>
        <dbReference type="ARBA" id="ARBA00023004"/>
    </source>
</evidence>
<dbReference type="GO" id="GO:0020037">
    <property type="term" value="F:heme binding"/>
    <property type="evidence" value="ECO:0007669"/>
    <property type="project" value="InterPro"/>
</dbReference>
<dbReference type="EMBL" id="JAUEPU010000204">
    <property type="protein sequence ID" value="KAK0473657.1"/>
    <property type="molecule type" value="Genomic_DNA"/>
</dbReference>
<dbReference type="PROSITE" id="PS00086">
    <property type="entry name" value="CYTOCHROME_P450"/>
    <property type="match status" value="1"/>
</dbReference>
<reference evidence="11" key="1">
    <citation type="submission" date="2023-06" db="EMBL/GenBank/DDBJ databases">
        <authorList>
            <consortium name="Lawrence Berkeley National Laboratory"/>
            <person name="Ahrendt S."/>
            <person name="Sahu N."/>
            <person name="Indic B."/>
            <person name="Wong-Bajracharya J."/>
            <person name="Merenyi Z."/>
            <person name="Ke H.-M."/>
            <person name="Monk M."/>
            <person name="Kocsube S."/>
            <person name="Drula E."/>
            <person name="Lipzen A."/>
            <person name="Balint B."/>
            <person name="Henrissat B."/>
            <person name="Andreopoulos B."/>
            <person name="Martin F.M."/>
            <person name="Harder C.B."/>
            <person name="Rigling D."/>
            <person name="Ford K.L."/>
            <person name="Foster G.D."/>
            <person name="Pangilinan J."/>
            <person name="Papanicolaou A."/>
            <person name="Barry K."/>
            <person name="LaButti K."/>
            <person name="Viragh M."/>
            <person name="Koriabine M."/>
            <person name="Yan M."/>
            <person name="Riley R."/>
            <person name="Champramary S."/>
            <person name="Plett K.L."/>
            <person name="Tsai I.J."/>
            <person name="Slot J."/>
            <person name="Sipos G."/>
            <person name="Plett J."/>
            <person name="Nagy L.G."/>
            <person name="Grigoriev I.V."/>
        </authorList>
    </citation>
    <scope>NUCLEOTIDE SEQUENCE</scope>
    <source>
        <strain evidence="11">HWK02</strain>
    </source>
</reference>
<keyword evidence="4 8" id="KW-0479">Metal-binding</keyword>
<keyword evidence="7 9" id="KW-0503">Monooxygenase</keyword>
<keyword evidence="5 9" id="KW-0560">Oxidoreductase</keyword>
<evidence type="ECO:0000256" key="7">
    <source>
        <dbReference type="ARBA" id="ARBA00023033"/>
    </source>
</evidence>
<keyword evidence="10" id="KW-1133">Transmembrane helix</keyword>
<dbReference type="Gene3D" id="1.10.630.10">
    <property type="entry name" value="Cytochrome P450"/>
    <property type="match status" value="1"/>
</dbReference>
<comment type="similarity">
    <text evidence="2 9">Belongs to the cytochrome P450 family.</text>
</comment>
<dbReference type="PRINTS" id="PR00385">
    <property type="entry name" value="P450"/>
</dbReference>
<keyword evidence="12" id="KW-1185">Reference proteome</keyword>
<keyword evidence="10" id="KW-0472">Membrane</keyword>
<comment type="caution">
    <text evidence="11">The sequence shown here is derived from an EMBL/GenBank/DDBJ whole genome shotgun (WGS) entry which is preliminary data.</text>
</comment>
<dbReference type="GO" id="GO:0016705">
    <property type="term" value="F:oxidoreductase activity, acting on paired donors, with incorporation or reduction of molecular oxygen"/>
    <property type="evidence" value="ECO:0007669"/>
    <property type="project" value="InterPro"/>
</dbReference>
<keyword evidence="3 8" id="KW-0349">Heme</keyword>
<evidence type="ECO:0000256" key="3">
    <source>
        <dbReference type="ARBA" id="ARBA00022617"/>
    </source>
</evidence>
<comment type="cofactor">
    <cofactor evidence="1 8">
        <name>heme</name>
        <dbReference type="ChEBI" id="CHEBI:30413"/>
    </cofactor>
</comment>
<evidence type="ECO:0000256" key="4">
    <source>
        <dbReference type="ARBA" id="ARBA00022723"/>
    </source>
</evidence>
<evidence type="ECO:0000313" key="12">
    <source>
        <dbReference type="Proteomes" id="UP001175228"/>
    </source>
</evidence>
<dbReference type="GO" id="GO:0005506">
    <property type="term" value="F:iron ion binding"/>
    <property type="evidence" value="ECO:0007669"/>
    <property type="project" value="InterPro"/>
</dbReference>
<organism evidence="11 12">
    <name type="scientific">Armillaria luteobubalina</name>
    <dbReference type="NCBI Taxonomy" id="153913"/>
    <lineage>
        <taxon>Eukaryota</taxon>
        <taxon>Fungi</taxon>
        <taxon>Dikarya</taxon>
        <taxon>Basidiomycota</taxon>
        <taxon>Agaricomycotina</taxon>
        <taxon>Agaricomycetes</taxon>
        <taxon>Agaricomycetidae</taxon>
        <taxon>Agaricales</taxon>
        <taxon>Marasmiineae</taxon>
        <taxon>Physalacriaceae</taxon>
        <taxon>Armillaria</taxon>
    </lineage>
</organism>
<evidence type="ECO:0000256" key="9">
    <source>
        <dbReference type="RuleBase" id="RU000461"/>
    </source>
</evidence>
<dbReference type="InterPro" id="IPR036396">
    <property type="entry name" value="Cyt_P450_sf"/>
</dbReference>
<protein>
    <submittedName>
        <fullName evidence="11">Cytochrome P450</fullName>
    </submittedName>
</protein>
<dbReference type="InterPro" id="IPR017972">
    <property type="entry name" value="Cyt_P450_CS"/>
</dbReference>
<dbReference type="AlphaFoldDB" id="A0AA39NXE0"/>
<sequence length="613" mass="70311">MTITPGIRFLAPVLLSIALLVGFMTVLQKWFLYVNPDHYYISSWVVALGATSSALVYWILYVVYTDHSHKKDARSMGARLVPRVQGNLPGNIDIVAKSVRVWAEGYPSDGFDELIETHGNIFNMRPLWSDMVVTISPKHIQRILATEFENFEKGQRFQHAMKSVLGVGVFNADSTFALTYGCLCELPPPLGSMWKFHRSMTRPFFTRDRITHFELYDRHADVTISQMKNRLRSGYSVDIQDLMGRFTIDSATDFLFGSCVNSLLTTLPYPHNASLTMRDSEHNLPTEAHVFVESFQEAQRILSIRERQGWTWPLSEITKDKTEAPMKVVHGFVEPIIEAALQKQKAFGSARKKDINEIGDDETLLDHLICVTSDLAVIRDETLNILLAARDTTASTLTLVIYFLSMYPETCARLRQEILARVGPNRMPTFEDIKEMKFLRAVINETLRLYPVVPFDVRDSMNATTFPSTDPSEKPFYIPAHTKIVYSVFLMHRRKDLWGSDAEELDPDRFLDRRLKTYLTPNPFIFLPFNAGPRICLGQQFAYNEISFMLVKLLQNFSSFEFCREDLSTQCRTPADWTKCKGRKAVDKFWPRCTLTLYSWGGMWIKATEADRA</sequence>
<evidence type="ECO:0000256" key="8">
    <source>
        <dbReference type="PIRSR" id="PIRSR602401-1"/>
    </source>
</evidence>
<dbReference type="Pfam" id="PF00067">
    <property type="entry name" value="p450"/>
    <property type="match status" value="1"/>
</dbReference>
<dbReference type="PANTHER" id="PTHR24287:SF1">
    <property type="entry name" value="P450, PUTATIVE (EUROFUNG)-RELATED"/>
    <property type="match status" value="1"/>
</dbReference>
<gene>
    <name evidence="11" type="ORF">EDD18DRAFT_1471378</name>
</gene>
<dbReference type="CDD" id="cd11063">
    <property type="entry name" value="CYP52"/>
    <property type="match status" value="1"/>
</dbReference>
<dbReference type="InterPro" id="IPR047146">
    <property type="entry name" value="Cyt_P450_E_CYP52_fungi"/>
</dbReference>
<dbReference type="SUPFAM" id="SSF48264">
    <property type="entry name" value="Cytochrome P450"/>
    <property type="match status" value="1"/>
</dbReference>
<dbReference type="GO" id="GO:0004497">
    <property type="term" value="F:monooxygenase activity"/>
    <property type="evidence" value="ECO:0007669"/>
    <property type="project" value="UniProtKB-KW"/>
</dbReference>
<accession>A0AA39NXE0</accession>
<dbReference type="InterPro" id="IPR002401">
    <property type="entry name" value="Cyt_P450_E_grp-I"/>
</dbReference>
<feature type="transmembrane region" description="Helical" evidence="10">
    <location>
        <begin position="39"/>
        <end position="64"/>
    </location>
</feature>
<proteinExistence type="inferred from homology"/>
<dbReference type="InterPro" id="IPR001128">
    <property type="entry name" value="Cyt_P450"/>
</dbReference>
<evidence type="ECO:0000313" key="11">
    <source>
        <dbReference type="EMBL" id="KAK0473657.1"/>
    </source>
</evidence>